<dbReference type="InterPro" id="IPR050708">
    <property type="entry name" value="T6SS_VgrG/RHS"/>
</dbReference>
<keyword evidence="2" id="KW-1185">Reference proteome</keyword>
<evidence type="ECO:0000313" key="2">
    <source>
        <dbReference type="Proteomes" id="UP001501353"/>
    </source>
</evidence>
<dbReference type="PANTHER" id="PTHR32305:SF15">
    <property type="entry name" value="PROTEIN RHSA-RELATED"/>
    <property type="match status" value="1"/>
</dbReference>
<dbReference type="Proteomes" id="UP001501353">
    <property type="component" value="Unassembled WGS sequence"/>
</dbReference>
<accession>A0ABP7SJ84</accession>
<gene>
    <name evidence="1" type="ORF">GCM10022212_02680</name>
</gene>
<dbReference type="EMBL" id="BAAAZE010000002">
    <property type="protein sequence ID" value="GAA4012482.1"/>
    <property type="molecule type" value="Genomic_DNA"/>
</dbReference>
<dbReference type="InterPro" id="IPR022385">
    <property type="entry name" value="Rhs_assc_core"/>
</dbReference>
<dbReference type="PANTHER" id="PTHR32305">
    <property type="match status" value="1"/>
</dbReference>
<comment type="caution">
    <text evidence="1">The sequence shown here is derived from an EMBL/GenBank/DDBJ whole genome shotgun (WGS) entry which is preliminary data.</text>
</comment>
<dbReference type="Gene3D" id="2.180.10.10">
    <property type="entry name" value="RHS repeat-associated core"/>
    <property type="match status" value="1"/>
</dbReference>
<dbReference type="NCBIfam" id="TIGR03696">
    <property type="entry name" value="Rhs_assc_core"/>
    <property type="match status" value="1"/>
</dbReference>
<reference evidence="2" key="1">
    <citation type="journal article" date="2019" name="Int. J. Syst. Evol. Microbiol.">
        <title>The Global Catalogue of Microorganisms (GCM) 10K type strain sequencing project: providing services to taxonomists for standard genome sequencing and annotation.</title>
        <authorList>
            <consortium name="The Broad Institute Genomics Platform"/>
            <consortium name="The Broad Institute Genome Sequencing Center for Infectious Disease"/>
            <person name="Wu L."/>
            <person name="Ma J."/>
        </authorList>
    </citation>
    <scope>NUCLEOTIDE SEQUENCE [LARGE SCALE GENOMIC DNA]</scope>
    <source>
        <strain evidence="2">JCM 16673</strain>
    </source>
</reference>
<protein>
    <recommendedName>
        <fullName evidence="3">RHS repeat-associated core domain-containing protein</fullName>
    </recommendedName>
</protein>
<proteinExistence type="predicted"/>
<name>A0ABP7SJ84_9BURK</name>
<dbReference type="PRINTS" id="PR00394">
    <property type="entry name" value="RHSPROTEIN"/>
</dbReference>
<evidence type="ECO:0000313" key="1">
    <source>
        <dbReference type="EMBL" id="GAA4012482.1"/>
    </source>
</evidence>
<organism evidence="1 2">
    <name type="scientific">Actimicrobium antarcticum</name>
    <dbReference type="NCBI Taxonomy" id="1051899"/>
    <lineage>
        <taxon>Bacteria</taxon>
        <taxon>Pseudomonadati</taxon>
        <taxon>Pseudomonadota</taxon>
        <taxon>Betaproteobacteria</taxon>
        <taxon>Burkholderiales</taxon>
        <taxon>Oxalobacteraceae</taxon>
        <taxon>Actimicrobium</taxon>
    </lineage>
</organism>
<evidence type="ECO:0008006" key="3">
    <source>
        <dbReference type="Google" id="ProtNLM"/>
    </source>
</evidence>
<sequence length="180" mass="20365">MPLHLRGSNQYYDAESGLHYNHHRYLDVRSGRYLSADPSGLSGGLNLYAFADNNPVANVDPLGLQAKPVVDVSGWDTQQRVEYVLLRAGSQIPGVIGDMLRELVKPESLRTTAIVFGVWAGHNSPRSVRLLTPHSLWLATIFLANTQLLRRRNYSRQRYSHCAQNVKRTCRRRVICWPAV</sequence>